<keyword evidence="3" id="KW-1185">Reference proteome</keyword>
<organism evidence="3 4">
    <name type="scientific">Romanomermis culicivorax</name>
    <name type="common">Nematode worm</name>
    <dbReference type="NCBI Taxonomy" id="13658"/>
    <lineage>
        <taxon>Eukaryota</taxon>
        <taxon>Metazoa</taxon>
        <taxon>Ecdysozoa</taxon>
        <taxon>Nematoda</taxon>
        <taxon>Enoplea</taxon>
        <taxon>Dorylaimia</taxon>
        <taxon>Mermithida</taxon>
        <taxon>Mermithoidea</taxon>
        <taxon>Mermithidae</taxon>
        <taxon>Romanomermis</taxon>
    </lineage>
</organism>
<feature type="signal peptide" evidence="1">
    <location>
        <begin position="1"/>
        <end position="19"/>
    </location>
</feature>
<keyword evidence="1" id="KW-0732">Signal</keyword>
<evidence type="ECO:0000259" key="2">
    <source>
        <dbReference type="Pfam" id="PF01683"/>
    </source>
</evidence>
<protein>
    <recommendedName>
        <fullName evidence="2">EB domain-containing protein</fullName>
    </recommendedName>
</protein>
<dbReference type="AlphaFoldDB" id="A0A915HR38"/>
<accession>A0A915HR38</accession>
<dbReference type="Proteomes" id="UP000887565">
    <property type="component" value="Unplaced"/>
</dbReference>
<proteinExistence type="predicted"/>
<evidence type="ECO:0000313" key="3">
    <source>
        <dbReference type="Proteomes" id="UP000887565"/>
    </source>
</evidence>
<feature type="chain" id="PRO_5037884592" description="EB domain-containing protein" evidence="1">
    <location>
        <begin position="20"/>
        <end position="80"/>
    </location>
</feature>
<dbReference type="WBParaSite" id="nRc.2.0.1.t03837-RA">
    <property type="protein sequence ID" value="nRc.2.0.1.t03837-RA"/>
    <property type="gene ID" value="nRc.2.0.1.g03837"/>
</dbReference>
<feature type="domain" description="EB" evidence="2">
    <location>
        <begin position="27"/>
        <end position="64"/>
    </location>
</feature>
<dbReference type="InterPro" id="IPR006149">
    <property type="entry name" value="EB_dom"/>
</dbReference>
<evidence type="ECO:0000313" key="4">
    <source>
        <dbReference type="WBParaSite" id="nRc.2.0.1.t03837-RA"/>
    </source>
</evidence>
<sequence length="80" mass="8878">MIMWKFAYLLIWILIHVSGESKATLDPCLGKSALNGTCDKEGDCSGFGLVCRSGQCQCHPNYALKIDPDTKDQYCEKCQS</sequence>
<evidence type="ECO:0000256" key="1">
    <source>
        <dbReference type="SAM" id="SignalP"/>
    </source>
</evidence>
<name>A0A915HR38_ROMCU</name>
<reference evidence="4" key="1">
    <citation type="submission" date="2022-11" db="UniProtKB">
        <authorList>
            <consortium name="WormBaseParasite"/>
        </authorList>
    </citation>
    <scope>IDENTIFICATION</scope>
</reference>
<dbReference type="Pfam" id="PF01683">
    <property type="entry name" value="EB"/>
    <property type="match status" value="1"/>
</dbReference>